<dbReference type="Gene3D" id="2.170.150.20">
    <property type="entry name" value="Peptide methionine sulfoxide reductase"/>
    <property type="match status" value="1"/>
</dbReference>
<sequence>MRKIVLILMLLALGCTESPRKKSVEKITSQTEVSENKPRKIYPVSKTEKEWKAQLNEMEYFVLRQKGTERPFVGKYDKFYGKGSYVCAACGIKLYESEHKFNSGTGWPSFDRGYDENLEYEADTSHGMSRTEVKCANCGGHLGHVFNDGPRETTGIRHCINSVSLQFVSAYEPK</sequence>
<dbReference type="RefSeq" id="WP_163607339.1">
    <property type="nucleotide sequence ID" value="NZ_JAABOO010000002.1"/>
</dbReference>
<dbReference type="GO" id="GO:0005737">
    <property type="term" value="C:cytoplasm"/>
    <property type="evidence" value="ECO:0007669"/>
    <property type="project" value="TreeGrafter"/>
</dbReference>
<comment type="caution">
    <text evidence="5">The sequence shown here is derived from an EMBL/GenBank/DDBJ whole genome shotgun (WGS) entry which is preliminary data.</text>
</comment>
<evidence type="ECO:0000313" key="6">
    <source>
        <dbReference type="Proteomes" id="UP000468581"/>
    </source>
</evidence>
<dbReference type="InterPro" id="IPR002579">
    <property type="entry name" value="Met_Sox_Rdtase_MsrB_dom"/>
</dbReference>
<dbReference type="SUPFAM" id="SSF51316">
    <property type="entry name" value="Mss4-like"/>
    <property type="match status" value="1"/>
</dbReference>
<keyword evidence="6" id="KW-1185">Reference proteome</keyword>
<evidence type="ECO:0000256" key="2">
    <source>
        <dbReference type="ARBA" id="ARBA00023002"/>
    </source>
</evidence>
<name>A0A6P0ULG7_9FLAO</name>
<dbReference type="NCBIfam" id="TIGR00357">
    <property type="entry name" value="peptide-methionine (R)-S-oxide reductase MsrB"/>
    <property type="match status" value="1"/>
</dbReference>
<comment type="catalytic activity">
    <reaction evidence="3">
        <text>L-methionyl-[protein] + [thioredoxin]-disulfide + H2O = L-methionyl-(R)-S-oxide-[protein] + [thioredoxin]-dithiol</text>
        <dbReference type="Rhea" id="RHEA:24164"/>
        <dbReference type="Rhea" id="RHEA-COMP:10698"/>
        <dbReference type="Rhea" id="RHEA-COMP:10700"/>
        <dbReference type="Rhea" id="RHEA-COMP:12313"/>
        <dbReference type="Rhea" id="RHEA-COMP:12314"/>
        <dbReference type="ChEBI" id="CHEBI:15377"/>
        <dbReference type="ChEBI" id="CHEBI:16044"/>
        <dbReference type="ChEBI" id="CHEBI:29950"/>
        <dbReference type="ChEBI" id="CHEBI:45764"/>
        <dbReference type="ChEBI" id="CHEBI:50058"/>
        <dbReference type="EC" id="1.8.4.12"/>
    </reaction>
</comment>
<dbReference type="GO" id="GO:0030091">
    <property type="term" value="P:protein repair"/>
    <property type="evidence" value="ECO:0007669"/>
    <property type="project" value="InterPro"/>
</dbReference>
<reference evidence="5 6" key="1">
    <citation type="submission" date="2020-01" db="EMBL/GenBank/DDBJ databases">
        <title>Leptobacterium flavescens.</title>
        <authorList>
            <person name="Wang G."/>
        </authorList>
    </citation>
    <scope>NUCLEOTIDE SEQUENCE [LARGE SCALE GENOMIC DNA]</scope>
    <source>
        <strain evidence="5 6">KCTC 22160</strain>
    </source>
</reference>
<evidence type="ECO:0000256" key="3">
    <source>
        <dbReference type="ARBA" id="ARBA00048488"/>
    </source>
</evidence>
<accession>A0A6P0ULG7</accession>
<keyword evidence="2 5" id="KW-0560">Oxidoreductase</keyword>
<dbReference type="InterPro" id="IPR011057">
    <property type="entry name" value="Mss4-like_sf"/>
</dbReference>
<dbReference type="Pfam" id="PF01641">
    <property type="entry name" value="SelR"/>
    <property type="match status" value="1"/>
</dbReference>
<organism evidence="5 6">
    <name type="scientific">Leptobacterium flavescens</name>
    <dbReference type="NCBI Taxonomy" id="472055"/>
    <lineage>
        <taxon>Bacteria</taxon>
        <taxon>Pseudomonadati</taxon>
        <taxon>Bacteroidota</taxon>
        <taxon>Flavobacteriia</taxon>
        <taxon>Flavobacteriales</taxon>
        <taxon>Flavobacteriaceae</taxon>
        <taxon>Leptobacterium</taxon>
    </lineage>
</organism>
<dbReference type="PROSITE" id="PS51790">
    <property type="entry name" value="MSRB"/>
    <property type="match status" value="1"/>
</dbReference>
<dbReference type="EMBL" id="JAABOO010000002">
    <property type="protein sequence ID" value="NER14074.1"/>
    <property type="molecule type" value="Genomic_DNA"/>
</dbReference>
<dbReference type="InterPro" id="IPR028427">
    <property type="entry name" value="Met_Sox_Rdtase_MsrB"/>
</dbReference>
<feature type="domain" description="MsrB" evidence="4">
    <location>
        <begin position="48"/>
        <end position="170"/>
    </location>
</feature>
<dbReference type="PROSITE" id="PS51257">
    <property type="entry name" value="PROKAR_LIPOPROTEIN"/>
    <property type="match status" value="1"/>
</dbReference>
<evidence type="ECO:0000313" key="5">
    <source>
        <dbReference type="EMBL" id="NER14074.1"/>
    </source>
</evidence>
<dbReference type="PANTHER" id="PTHR10173">
    <property type="entry name" value="METHIONINE SULFOXIDE REDUCTASE"/>
    <property type="match status" value="1"/>
</dbReference>
<dbReference type="EC" id="1.8.4.12" evidence="1"/>
<dbReference type="AlphaFoldDB" id="A0A6P0ULG7"/>
<protein>
    <recommendedName>
        <fullName evidence="1">peptide-methionine (R)-S-oxide reductase</fullName>
        <ecNumber evidence="1">1.8.4.12</ecNumber>
    </recommendedName>
</protein>
<dbReference type="Proteomes" id="UP000468581">
    <property type="component" value="Unassembled WGS sequence"/>
</dbReference>
<proteinExistence type="predicted"/>
<dbReference type="PANTHER" id="PTHR10173:SF52">
    <property type="entry name" value="METHIONINE-R-SULFOXIDE REDUCTASE B1"/>
    <property type="match status" value="1"/>
</dbReference>
<gene>
    <name evidence="5" type="primary">msrB</name>
    <name evidence="5" type="ORF">GWK08_11530</name>
</gene>
<dbReference type="GO" id="GO:0006979">
    <property type="term" value="P:response to oxidative stress"/>
    <property type="evidence" value="ECO:0007669"/>
    <property type="project" value="InterPro"/>
</dbReference>
<evidence type="ECO:0000259" key="4">
    <source>
        <dbReference type="PROSITE" id="PS51790"/>
    </source>
</evidence>
<evidence type="ECO:0000256" key="1">
    <source>
        <dbReference type="ARBA" id="ARBA00012499"/>
    </source>
</evidence>
<dbReference type="GO" id="GO:0033743">
    <property type="term" value="F:peptide-methionine (R)-S-oxide reductase activity"/>
    <property type="evidence" value="ECO:0007669"/>
    <property type="project" value="UniProtKB-EC"/>
</dbReference>